<gene>
    <name evidence="2" type="primary">LOC102801200</name>
</gene>
<dbReference type="PANTHER" id="PTHR22954">
    <property type="entry name" value="RETROVIRAL PROTEASE-RELATED"/>
    <property type="match status" value="1"/>
</dbReference>
<keyword evidence="1" id="KW-1185">Reference proteome</keyword>
<dbReference type="Pfam" id="PF03564">
    <property type="entry name" value="DUF1759"/>
    <property type="match status" value="1"/>
</dbReference>
<accession>A0ABM0MAE0</accession>
<evidence type="ECO:0000313" key="2">
    <source>
        <dbReference type="RefSeq" id="XP_006816981.1"/>
    </source>
</evidence>
<name>A0ABM0MAE0_SACKO</name>
<sequence length="156" mass="17904">MSDNEDRDSVAVDLTQQKKNRTTARRQLTTIMKQIETLIADYDKQEAGIAKHFSIIRCLERNPILWTEFYDTYNAAIHSDNQLSNVQKFTYLRSFLGGEAKRLIDGLAMTDVNYDTAIELLEKRYGNKQDIINAYMTALWDIVSGACLLHSSFSLQ</sequence>
<proteinExistence type="predicted"/>
<protein>
    <submittedName>
        <fullName evidence="2">Uncharacterized protein LOC102801200</fullName>
    </submittedName>
</protein>
<evidence type="ECO:0000313" key="1">
    <source>
        <dbReference type="Proteomes" id="UP000694865"/>
    </source>
</evidence>
<dbReference type="InterPro" id="IPR005312">
    <property type="entry name" value="DUF1759"/>
</dbReference>
<dbReference type="RefSeq" id="XP_006816981.1">
    <property type="nucleotide sequence ID" value="XM_006816918.1"/>
</dbReference>
<dbReference type="GeneID" id="102801200"/>
<organism evidence="1 2">
    <name type="scientific">Saccoglossus kowalevskii</name>
    <name type="common">Acorn worm</name>
    <dbReference type="NCBI Taxonomy" id="10224"/>
    <lineage>
        <taxon>Eukaryota</taxon>
        <taxon>Metazoa</taxon>
        <taxon>Hemichordata</taxon>
        <taxon>Enteropneusta</taxon>
        <taxon>Harrimaniidae</taxon>
        <taxon>Saccoglossus</taxon>
    </lineage>
</organism>
<reference evidence="2" key="1">
    <citation type="submission" date="2025-08" db="UniProtKB">
        <authorList>
            <consortium name="RefSeq"/>
        </authorList>
    </citation>
    <scope>IDENTIFICATION</scope>
    <source>
        <tissue evidence="2">Testes</tissue>
    </source>
</reference>
<dbReference type="PANTHER" id="PTHR22954:SF3">
    <property type="entry name" value="PROTEIN CBG08539"/>
    <property type="match status" value="1"/>
</dbReference>
<dbReference type="Proteomes" id="UP000694865">
    <property type="component" value="Unplaced"/>
</dbReference>